<keyword evidence="3" id="KW-0804">Transcription</keyword>
<dbReference type="InterPro" id="IPR029016">
    <property type="entry name" value="GAF-like_dom_sf"/>
</dbReference>
<evidence type="ECO:0000259" key="4">
    <source>
        <dbReference type="PROSITE" id="PS51077"/>
    </source>
</evidence>
<dbReference type="InterPro" id="IPR036388">
    <property type="entry name" value="WH-like_DNA-bd_sf"/>
</dbReference>
<evidence type="ECO:0000256" key="3">
    <source>
        <dbReference type="ARBA" id="ARBA00023163"/>
    </source>
</evidence>
<comment type="caution">
    <text evidence="6">The sequence shown here is derived from an EMBL/GenBank/DDBJ whole genome shotgun (WGS) entry which is preliminary data.</text>
</comment>
<proteinExistence type="predicted"/>
<organism evidence="6 7">
    <name type="scientific">Neobacillus kokaensis</name>
    <dbReference type="NCBI Taxonomy" id="2759023"/>
    <lineage>
        <taxon>Bacteria</taxon>
        <taxon>Bacillati</taxon>
        <taxon>Bacillota</taxon>
        <taxon>Bacilli</taxon>
        <taxon>Bacillales</taxon>
        <taxon>Bacillaceae</taxon>
        <taxon>Neobacillus</taxon>
    </lineage>
</organism>
<dbReference type="PROSITE" id="PS51078">
    <property type="entry name" value="ICLR_ED"/>
    <property type="match status" value="1"/>
</dbReference>
<evidence type="ECO:0000259" key="5">
    <source>
        <dbReference type="PROSITE" id="PS51078"/>
    </source>
</evidence>
<evidence type="ECO:0000256" key="1">
    <source>
        <dbReference type="ARBA" id="ARBA00023015"/>
    </source>
</evidence>
<dbReference type="PANTHER" id="PTHR30136">
    <property type="entry name" value="HELIX-TURN-HELIX TRANSCRIPTIONAL REGULATOR, ICLR FAMILY"/>
    <property type="match status" value="1"/>
</dbReference>
<protein>
    <submittedName>
        <fullName evidence="6">IclR family transcriptional regulator</fullName>
    </submittedName>
</protein>
<dbReference type="Proteomes" id="UP000637074">
    <property type="component" value="Unassembled WGS sequence"/>
</dbReference>
<dbReference type="Gene3D" id="3.30.450.40">
    <property type="match status" value="1"/>
</dbReference>
<name>A0ABQ3N4D2_9BACI</name>
<feature type="domain" description="IclR-ED" evidence="5">
    <location>
        <begin position="73"/>
        <end position="258"/>
    </location>
</feature>
<dbReference type="InterPro" id="IPR036390">
    <property type="entry name" value="WH_DNA-bd_sf"/>
</dbReference>
<sequence length="260" mass="28722">MMEKAESNYFVNSVAKAFAVLTAFDFGSNMMSLSDLEKKTGINKATVRRFALTLVDLGYLTTNADNKFKLSPKVLDLAAHYLESLNLPDLAHPILERISSTIKESTNLAILDKAEIVYVLRVNAAKRIIGTNLRVGSRLPYYATSLGKALVAWLPAEDRKTIWEAATVEAYTEHTITDFDQLEACFEVCIKNGYAEGNDELEVGLRSIAVPIFNKNGQPIAAINVSTNSKRSSEEKIKETFLPLLKEGAEELNRLVSALS</sequence>
<dbReference type="SMART" id="SM00346">
    <property type="entry name" value="HTH_ICLR"/>
    <property type="match status" value="1"/>
</dbReference>
<dbReference type="EMBL" id="BNDS01000015">
    <property type="protein sequence ID" value="GHH99800.1"/>
    <property type="molecule type" value="Genomic_DNA"/>
</dbReference>
<dbReference type="SUPFAM" id="SSF55781">
    <property type="entry name" value="GAF domain-like"/>
    <property type="match status" value="1"/>
</dbReference>
<accession>A0ABQ3N4D2</accession>
<evidence type="ECO:0000313" key="7">
    <source>
        <dbReference type="Proteomes" id="UP000637074"/>
    </source>
</evidence>
<keyword evidence="7" id="KW-1185">Reference proteome</keyword>
<dbReference type="Pfam" id="PF01614">
    <property type="entry name" value="IclR_C"/>
    <property type="match status" value="1"/>
</dbReference>
<evidence type="ECO:0000313" key="6">
    <source>
        <dbReference type="EMBL" id="GHH99800.1"/>
    </source>
</evidence>
<dbReference type="InterPro" id="IPR005471">
    <property type="entry name" value="Tscrpt_reg_IclR_N"/>
</dbReference>
<keyword evidence="2" id="KW-0238">DNA-binding</keyword>
<gene>
    <name evidence="6" type="primary">pcaR</name>
    <name evidence="6" type="ORF">AM1BK_33430</name>
</gene>
<evidence type="ECO:0000256" key="2">
    <source>
        <dbReference type="ARBA" id="ARBA00023125"/>
    </source>
</evidence>
<dbReference type="SUPFAM" id="SSF46785">
    <property type="entry name" value="Winged helix' DNA-binding domain"/>
    <property type="match status" value="1"/>
</dbReference>
<keyword evidence="1" id="KW-0805">Transcription regulation</keyword>
<dbReference type="PANTHER" id="PTHR30136:SF34">
    <property type="entry name" value="TRANSCRIPTIONAL REGULATOR"/>
    <property type="match status" value="1"/>
</dbReference>
<dbReference type="Pfam" id="PF09339">
    <property type="entry name" value="HTH_IclR"/>
    <property type="match status" value="1"/>
</dbReference>
<reference evidence="6 7" key="1">
    <citation type="journal article" date="2022" name="Int. J. Syst. Evol. Microbiol.">
        <title>Neobacillus kokaensis sp. nov., isolated from soil.</title>
        <authorList>
            <person name="Yuki K."/>
            <person name="Matsubara H."/>
            <person name="Yamaguchi S."/>
        </authorList>
    </citation>
    <scope>NUCLEOTIDE SEQUENCE [LARGE SCALE GENOMIC DNA]</scope>
    <source>
        <strain evidence="6 7">LOB 377</strain>
    </source>
</reference>
<dbReference type="PROSITE" id="PS51077">
    <property type="entry name" value="HTH_ICLR"/>
    <property type="match status" value="1"/>
</dbReference>
<dbReference type="InterPro" id="IPR050707">
    <property type="entry name" value="HTH_MetabolicPath_Reg"/>
</dbReference>
<dbReference type="InterPro" id="IPR014757">
    <property type="entry name" value="Tscrpt_reg_IclR_C"/>
</dbReference>
<feature type="domain" description="HTH iclR-type" evidence="4">
    <location>
        <begin position="11"/>
        <end position="72"/>
    </location>
</feature>
<dbReference type="Gene3D" id="1.10.10.10">
    <property type="entry name" value="Winged helix-like DNA-binding domain superfamily/Winged helix DNA-binding domain"/>
    <property type="match status" value="1"/>
</dbReference>